<evidence type="ECO:0000256" key="3">
    <source>
        <dbReference type="ARBA" id="ARBA00022605"/>
    </source>
</evidence>
<accession>A0A3B0SNR8</accession>
<keyword evidence="3" id="KW-0028">Amino-acid biosynthesis</keyword>
<dbReference type="PANTHER" id="PTHR42894">
    <property type="entry name" value="N-(5'-PHOSPHORIBOSYL)ANTHRANILATE ISOMERASE"/>
    <property type="match status" value="1"/>
</dbReference>
<name>A0A3B0SNR8_9ZZZZ</name>
<dbReference type="NCBIfam" id="NF002295">
    <property type="entry name" value="PRK01222.1-1"/>
    <property type="match status" value="1"/>
</dbReference>
<dbReference type="SUPFAM" id="SSF51366">
    <property type="entry name" value="Ribulose-phoshate binding barrel"/>
    <property type="match status" value="1"/>
</dbReference>
<evidence type="ECO:0000259" key="7">
    <source>
        <dbReference type="Pfam" id="PF00697"/>
    </source>
</evidence>
<dbReference type="PANTHER" id="PTHR42894:SF1">
    <property type="entry name" value="N-(5'-PHOSPHORIBOSYL)ANTHRANILATE ISOMERASE"/>
    <property type="match status" value="1"/>
</dbReference>
<evidence type="ECO:0000256" key="2">
    <source>
        <dbReference type="ARBA" id="ARBA00012572"/>
    </source>
</evidence>
<dbReference type="GO" id="GO:0004640">
    <property type="term" value="F:phosphoribosylanthranilate isomerase activity"/>
    <property type="evidence" value="ECO:0007669"/>
    <property type="project" value="UniProtKB-EC"/>
</dbReference>
<dbReference type="InterPro" id="IPR011060">
    <property type="entry name" value="RibuloseP-bd_barrel"/>
</dbReference>
<reference evidence="8" key="1">
    <citation type="submission" date="2018-06" db="EMBL/GenBank/DDBJ databases">
        <authorList>
            <person name="Zhirakovskaya E."/>
        </authorList>
    </citation>
    <scope>NUCLEOTIDE SEQUENCE</scope>
</reference>
<evidence type="ECO:0000256" key="5">
    <source>
        <dbReference type="ARBA" id="ARBA00023141"/>
    </source>
</evidence>
<dbReference type="EMBL" id="UOEC01000195">
    <property type="protein sequence ID" value="VAW02249.1"/>
    <property type="molecule type" value="Genomic_DNA"/>
</dbReference>
<dbReference type="AlphaFoldDB" id="A0A3B0SNR8"/>
<dbReference type="UniPathway" id="UPA00035">
    <property type="reaction ID" value="UER00042"/>
</dbReference>
<dbReference type="Gene3D" id="3.20.20.70">
    <property type="entry name" value="Aldolase class I"/>
    <property type="match status" value="1"/>
</dbReference>
<dbReference type="EC" id="5.3.1.24" evidence="2"/>
<dbReference type="HAMAP" id="MF_00135">
    <property type="entry name" value="PRAI"/>
    <property type="match status" value="1"/>
</dbReference>
<evidence type="ECO:0000313" key="8">
    <source>
        <dbReference type="EMBL" id="VAW02249.1"/>
    </source>
</evidence>
<organism evidence="8">
    <name type="scientific">hydrothermal vent metagenome</name>
    <dbReference type="NCBI Taxonomy" id="652676"/>
    <lineage>
        <taxon>unclassified sequences</taxon>
        <taxon>metagenomes</taxon>
        <taxon>ecological metagenomes</taxon>
    </lineage>
</organism>
<dbReference type="Pfam" id="PF00697">
    <property type="entry name" value="PRAI"/>
    <property type="match status" value="1"/>
</dbReference>
<protein>
    <recommendedName>
        <fullName evidence="2">phosphoribosylanthranilate isomerase</fullName>
        <ecNumber evidence="2">5.3.1.24</ecNumber>
    </recommendedName>
</protein>
<dbReference type="InterPro" id="IPR044643">
    <property type="entry name" value="TrpF_fam"/>
</dbReference>
<feature type="domain" description="N-(5'phosphoribosyl) anthranilate isomerase (PRAI)" evidence="7">
    <location>
        <begin position="5"/>
        <end position="209"/>
    </location>
</feature>
<evidence type="ECO:0000256" key="6">
    <source>
        <dbReference type="ARBA" id="ARBA00023235"/>
    </source>
</evidence>
<sequence length="216" mass="22963">MTAKAKICGISTSQAMEAALVNGADFIGLVFYRPSPRNVSIAQAKKLADQARGKTKIVALTVDATDTLLQDIKTNVQPDYIQAHGSETPKRLEQIKRQTGLPVIKAIKVRDANDVNQANAFKSIADIILFDAKAPDNSPDALPGGNGERFDWSLLSTAHPPAKFMLSGGLNPQNIGEAVKSTDAAYFDVSSGVETAPGKKDLAAIKNFIVAMRNAG</sequence>
<proteinExistence type="inferred from homology"/>
<evidence type="ECO:0000256" key="4">
    <source>
        <dbReference type="ARBA" id="ARBA00022822"/>
    </source>
</evidence>
<dbReference type="InterPro" id="IPR001240">
    <property type="entry name" value="PRAI_dom"/>
</dbReference>
<dbReference type="GO" id="GO:0000162">
    <property type="term" value="P:L-tryptophan biosynthetic process"/>
    <property type="evidence" value="ECO:0007669"/>
    <property type="project" value="UniProtKB-UniPathway"/>
</dbReference>
<comment type="pathway">
    <text evidence="1">Amino-acid biosynthesis; L-tryptophan biosynthesis; L-tryptophan from chorismate: step 3/5.</text>
</comment>
<gene>
    <name evidence="8" type="ORF">MNBD_ALPHA08-1175</name>
</gene>
<evidence type="ECO:0000256" key="1">
    <source>
        <dbReference type="ARBA" id="ARBA00004664"/>
    </source>
</evidence>
<keyword evidence="4" id="KW-0822">Tryptophan biosynthesis</keyword>
<dbReference type="CDD" id="cd00405">
    <property type="entry name" value="PRAI"/>
    <property type="match status" value="1"/>
</dbReference>
<dbReference type="InterPro" id="IPR013785">
    <property type="entry name" value="Aldolase_TIM"/>
</dbReference>
<keyword evidence="5" id="KW-0057">Aromatic amino acid biosynthesis</keyword>
<keyword evidence="6 8" id="KW-0413">Isomerase</keyword>